<evidence type="ECO:0000313" key="2">
    <source>
        <dbReference type="EMBL" id="CBY83264.1"/>
    </source>
</evidence>
<feature type="compositionally biased region" description="Polar residues" evidence="1">
    <location>
        <begin position="1"/>
        <end position="23"/>
    </location>
</feature>
<dbReference type="Proteomes" id="UP000007934">
    <property type="component" value="Chromosome"/>
</dbReference>
<gene>
    <name evidence="2" type="ordered locus">Hfelis_11800</name>
</gene>
<dbReference type="InterPro" id="IPR035890">
    <property type="entry name" value="Anti-sigma-28_factor_FlgM_sf"/>
</dbReference>
<dbReference type="HOGENOM" id="CLU_205204_0_0_7"/>
<proteinExistence type="predicted"/>
<dbReference type="OrthoDB" id="5328322at2"/>
<feature type="compositionally biased region" description="Basic and acidic residues" evidence="1">
    <location>
        <begin position="24"/>
        <end position="35"/>
    </location>
</feature>
<dbReference type="SUPFAM" id="SSF101498">
    <property type="entry name" value="Anti-sigma factor FlgM"/>
    <property type="match status" value="1"/>
</dbReference>
<name>E7A937_HELFC</name>
<dbReference type="EMBL" id="FQ670179">
    <property type="protein sequence ID" value="CBY83264.1"/>
    <property type="molecule type" value="Genomic_DNA"/>
</dbReference>
<keyword evidence="3" id="KW-1185">Reference proteome</keyword>
<dbReference type="GeneID" id="36133793"/>
<dbReference type="RefSeq" id="WP_013469628.1">
    <property type="nucleotide sequence ID" value="NC_014810.2"/>
</dbReference>
<sequence>MINSVGSGHSSLTTFSTGYNSARAQEHAHQTHSEEATAVDRASQIKKSLEAGHYKVDLEKTSHKMAQTLLG</sequence>
<evidence type="ECO:0000256" key="1">
    <source>
        <dbReference type="SAM" id="MobiDB-lite"/>
    </source>
</evidence>
<dbReference type="AlphaFoldDB" id="E7A937"/>
<accession>E7A937</accession>
<protein>
    <submittedName>
        <fullName evidence="2">FlgM protein</fullName>
    </submittedName>
</protein>
<organism evidence="2 3">
    <name type="scientific">Helicobacter felis (strain ATCC 49179 / CCUG 28539 / NCTC 12436 / CS1)</name>
    <dbReference type="NCBI Taxonomy" id="936155"/>
    <lineage>
        <taxon>Bacteria</taxon>
        <taxon>Pseudomonadati</taxon>
        <taxon>Campylobacterota</taxon>
        <taxon>Epsilonproteobacteria</taxon>
        <taxon>Campylobacterales</taxon>
        <taxon>Helicobacteraceae</taxon>
        <taxon>Helicobacter</taxon>
    </lineage>
</organism>
<reference evidence="2 3" key="1">
    <citation type="journal article" date="2011" name="Genome Biol. Evol.">
        <title>Comparative whole genome sequence analysis of the carcinogenic bacterial model pathogen Helicobacter felis.</title>
        <authorList>
            <person name="Arnold I.C."/>
            <person name="Zigova Z."/>
            <person name="Holden M."/>
            <person name="Lawley T.D."/>
            <person name="Rad R."/>
            <person name="Dougan G."/>
            <person name="Falkow S."/>
            <person name="Bentley S.D."/>
            <person name="Muller A."/>
        </authorList>
    </citation>
    <scope>NUCLEOTIDE SEQUENCE [LARGE SCALE GENOMIC DNA]</scope>
    <source>
        <strain evidence="3">ATCC 49179 / CCUG 28539 / NCTC 12436 / CS1</strain>
    </source>
</reference>
<dbReference type="KEGG" id="hfe:HFELIS_11800"/>
<evidence type="ECO:0000313" key="3">
    <source>
        <dbReference type="Proteomes" id="UP000007934"/>
    </source>
</evidence>
<dbReference type="STRING" id="936155.HFELIS_11800"/>
<feature type="region of interest" description="Disordered" evidence="1">
    <location>
        <begin position="1"/>
        <end position="43"/>
    </location>
</feature>